<keyword evidence="1" id="KW-0479">Metal-binding</keyword>
<evidence type="ECO:0000256" key="3">
    <source>
        <dbReference type="ARBA" id="ARBA00023008"/>
    </source>
</evidence>
<feature type="compositionally biased region" description="Basic and acidic residues" evidence="4">
    <location>
        <begin position="1"/>
        <end position="10"/>
    </location>
</feature>
<evidence type="ECO:0000313" key="8">
    <source>
        <dbReference type="Proteomes" id="UP000233781"/>
    </source>
</evidence>
<evidence type="ECO:0000256" key="2">
    <source>
        <dbReference type="ARBA" id="ARBA00023002"/>
    </source>
</evidence>
<evidence type="ECO:0000256" key="1">
    <source>
        <dbReference type="ARBA" id="ARBA00022723"/>
    </source>
</evidence>
<dbReference type="InterPro" id="IPR008972">
    <property type="entry name" value="Cupredoxin"/>
</dbReference>
<proteinExistence type="predicted"/>
<dbReference type="PROSITE" id="PS51318">
    <property type="entry name" value="TAT"/>
    <property type="match status" value="1"/>
</dbReference>
<dbReference type="EMBL" id="PJNE01000001">
    <property type="protein sequence ID" value="PKW26217.1"/>
    <property type="molecule type" value="Genomic_DNA"/>
</dbReference>
<accession>A0A2N3YH78</accession>
<evidence type="ECO:0000313" key="7">
    <source>
        <dbReference type="EMBL" id="PKW26217.1"/>
    </source>
</evidence>
<dbReference type="OrthoDB" id="345021at2"/>
<dbReference type="InterPro" id="IPR045087">
    <property type="entry name" value="Cu-oxidase_fam"/>
</dbReference>
<evidence type="ECO:0000256" key="4">
    <source>
        <dbReference type="SAM" id="MobiDB-lite"/>
    </source>
</evidence>
<dbReference type="Proteomes" id="UP000233781">
    <property type="component" value="Unassembled WGS sequence"/>
</dbReference>
<evidence type="ECO:0000259" key="5">
    <source>
        <dbReference type="Pfam" id="PF00394"/>
    </source>
</evidence>
<protein>
    <submittedName>
        <fullName evidence="7">Multicopper oxidase</fullName>
    </submittedName>
</protein>
<keyword evidence="2" id="KW-0560">Oxidoreductase</keyword>
<feature type="domain" description="Plastocyanin-like" evidence="5">
    <location>
        <begin position="341"/>
        <end position="412"/>
    </location>
</feature>
<dbReference type="InterPro" id="IPR011707">
    <property type="entry name" value="Cu-oxidase-like_N"/>
</dbReference>
<gene>
    <name evidence="7" type="ORF">ATL31_1023</name>
</gene>
<comment type="caution">
    <text evidence="7">The sequence shown here is derived from an EMBL/GenBank/DDBJ whole genome shotgun (WGS) entry which is preliminary data.</text>
</comment>
<evidence type="ECO:0000259" key="6">
    <source>
        <dbReference type="Pfam" id="PF07732"/>
    </source>
</evidence>
<organism evidence="7 8">
    <name type="scientific">Phycicoccus duodecadis</name>
    <dbReference type="NCBI Taxonomy" id="173053"/>
    <lineage>
        <taxon>Bacteria</taxon>
        <taxon>Bacillati</taxon>
        <taxon>Actinomycetota</taxon>
        <taxon>Actinomycetes</taxon>
        <taxon>Micrococcales</taxon>
        <taxon>Intrasporangiaceae</taxon>
        <taxon>Phycicoccus</taxon>
    </lineage>
</organism>
<feature type="domain" description="Plastocyanin-like" evidence="6">
    <location>
        <begin position="158"/>
        <end position="227"/>
    </location>
</feature>
<sequence>MSSTQRRDEQVVPGPVGTPPTGSHLSRRRALGLAGSAALVTGAFAWAGPVLRPEQVAEAAGAPADLYLAGTDGWMSLPKTPAIAPYHPDVLAPAGLSTYIFGFRNVTGMSTTQRLNQKNKAQHNAPLFWVDQYDENTKKDFRVQLTNLGLALRPDLFDAHTLHWHGFRNVIPFFDGEPSGSVSVRAGSEFTYVYRPRDPGTYMYHCHVEDVEHVHMGMTGLVFVRPLQNGQAKTHDGRTFTQFLYNDGDGSTGYDREFSLFLSEVWAEAHWADAHIQLPEWSDYRADFALMNGRVYPDTLVPNGPGVNPFGQVSGTAFDDSGDLIAPAGRPDLKYQPHSSLVSCNEGERVALRFANLGFKESAMTTTGLRMRVVGRDATPMRGRDGTDTSYETETLNIGPGESYDVVFTAPAYVTDPKGFNTYMLYNRSFARSNNRAAGGFGGQATEIRVHPPGGVRAQQFPNDGGI</sequence>
<dbReference type="RefSeq" id="WP_101394821.1">
    <property type="nucleotide sequence ID" value="NZ_PJNE01000001.1"/>
</dbReference>
<feature type="region of interest" description="Disordered" evidence="4">
    <location>
        <begin position="447"/>
        <end position="467"/>
    </location>
</feature>
<keyword evidence="3" id="KW-0186">Copper</keyword>
<feature type="compositionally biased region" description="Low complexity" evidence="4">
    <location>
        <begin position="11"/>
        <end position="24"/>
    </location>
</feature>
<dbReference type="GO" id="GO:0005507">
    <property type="term" value="F:copper ion binding"/>
    <property type="evidence" value="ECO:0007669"/>
    <property type="project" value="InterPro"/>
</dbReference>
<dbReference type="GO" id="GO:0016491">
    <property type="term" value="F:oxidoreductase activity"/>
    <property type="evidence" value="ECO:0007669"/>
    <property type="project" value="UniProtKB-KW"/>
</dbReference>
<dbReference type="Pfam" id="PF07732">
    <property type="entry name" value="Cu-oxidase_3"/>
    <property type="match status" value="1"/>
</dbReference>
<reference evidence="7 8" key="1">
    <citation type="submission" date="2017-12" db="EMBL/GenBank/DDBJ databases">
        <title>Sequencing the genomes of 1000 Actinobacteria strains.</title>
        <authorList>
            <person name="Klenk H.-P."/>
        </authorList>
    </citation>
    <scope>NUCLEOTIDE SEQUENCE [LARGE SCALE GENOMIC DNA]</scope>
    <source>
        <strain evidence="7 8">DSM 12806</strain>
    </source>
</reference>
<dbReference type="PANTHER" id="PTHR11709:SF394">
    <property type="entry name" value="FI03373P-RELATED"/>
    <property type="match status" value="1"/>
</dbReference>
<dbReference type="PANTHER" id="PTHR11709">
    <property type="entry name" value="MULTI-COPPER OXIDASE"/>
    <property type="match status" value="1"/>
</dbReference>
<dbReference type="Gene3D" id="2.60.40.420">
    <property type="entry name" value="Cupredoxins - blue copper proteins"/>
    <property type="match status" value="1"/>
</dbReference>
<dbReference type="Pfam" id="PF00394">
    <property type="entry name" value="Cu-oxidase"/>
    <property type="match status" value="1"/>
</dbReference>
<dbReference type="SUPFAM" id="SSF49503">
    <property type="entry name" value="Cupredoxins"/>
    <property type="match status" value="2"/>
</dbReference>
<dbReference type="InterPro" id="IPR001117">
    <property type="entry name" value="Cu-oxidase_2nd"/>
</dbReference>
<dbReference type="InterPro" id="IPR006311">
    <property type="entry name" value="TAT_signal"/>
</dbReference>
<name>A0A2N3YH78_9MICO</name>
<feature type="region of interest" description="Disordered" evidence="4">
    <location>
        <begin position="1"/>
        <end position="27"/>
    </location>
</feature>
<keyword evidence="8" id="KW-1185">Reference proteome</keyword>
<dbReference type="AlphaFoldDB" id="A0A2N3YH78"/>